<reference evidence="1" key="1">
    <citation type="submission" date="2022-05" db="EMBL/GenBank/DDBJ databases">
        <authorList>
            <person name="Okamura Y."/>
        </authorList>
    </citation>
    <scope>NUCLEOTIDE SEQUENCE</scope>
</reference>
<dbReference type="AlphaFoldDB" id="A0A9P0TPR6"/>
<accession>A0A9P0TPR6</accession>
<keyword evidence="2" id="KW-1185">Reference proteome</keyword>
<dbReference type="PANTHER" id="PTHR10773:SF19">
    <property type="match status" value="1"/>
</dbReference>
<dbReference type="PANTHER" id="PTHR10773">
    <property type="entry name" value="DNA-DIRECTED RNA POLYMERASES I, II, AND III SUBUNIT RPABC2"/>
    <property type="match status" value="1"/>
</dbReference>
<evidence type="ECO:0000313" key="2">
    <source>
        <dbReference type="Proteomes" id="UP001152562"/>
    </source>
</evidence>
<protein>
    <submittedName>
        <fullName evidence="1">Uncharacterized protein</fullName>
    </submittedName>
</protein>
<gene>
    <name evidence="1" type="ORF">PIBRA_LOCUS11019</name>
</gene>
<proteinExistence type="predicted"/>
<dbReference type="Proteomes" id="UP001152562">
    <property type="component" value="Unassembled WGS sequence"/>
</dbReference>
<sequence>MHFYSTFVFPKYQSEAKENIIKSKTFQTTFTVYSSMQKKKIRVCQRAFLRILHITKHRVQYIAKRFVESGGEPVKERRGGSHKSKKFAAKKNAVMLFINMFYVDEPHYCRGHSERRYLPAELSINKMRKMYNNQEGLEEDLKVKKGYFRKIFNNNYNLGFGSPRTDVCSVCLQLFEKIKRESDETEKQRLCVESRVHKLKAKAFYALVKEEQSDLKTLSFDCQKNLPLPKTPDQITYYPRQLYLYNCTVVEGSSKAPMTRENVFAYCWTEDEYAKGANEITSVLWHRLGNTDFTGIRTVRLIADGCPGQNKNSIMLTMCSKWLLIVRIVFPVVGHSFLPPDRVFAHVEKETRKLECNITPENYLDIIGSHSTIVRLG</sequence>
<comment type="caution">
    <text evidence="1">The sequence shown here is derived from an EMBL/GenBank/DDBJ whole genome shotgun (WGS) entry which is preliminary data.</text>
</comment>
<name>A0A9P0TPR6_PIEBR</name>
<dbReference type="EMBL" id="CALOZG010000042">
    <property type="protein sequence ID" value="CAH4034882.1"/>
    <property type="molecule type" value="Genomic_DNA"/>
</dbReference>
<organism evidence="1 2">
    <name type="scientific">Pieris brassicae</name>
    <name type="common">White butterfly</name>
    <name type="synonym">Large white butterfly</name>
    <dbReference type="NCBI Taxonomy" id="7116"/>
    <lineage>
        <taxon>Eukaryota</taxon>
        <taxon>Metazoa</taxon>
        <taxon>Ecdysozoa</taxon>
        <taxon>Arthropoda</taxon>
        <taxon>Hexapoda</taxon>
        <taxon>Insecta</taxon>
        <taxon>Pterygota</taxon>
        <taxon>Neoptera</taxon>
        <taxon>Endopterygota</taxon>
        <taxon>Lepidoptera</taxon>
        <taxon>Glossata</taxon>
        <taxon>Ditrysia</taxon>
        <taxon>Papilionoidea</taxon>
        <taxon>Pieridae</taxon>
        <taxon>Pierinae</taxon>
        <taxon>Pieris</taxon>
    </lineage>
</organism>
<evidence type="ECO:0000313" key="1">
    <source>
        <dbReference type="EMBL" id="CAH4034882.1"/>
    </source>
</evidence>